<reference evidence="1" key="1">
    <citation type="submission" date="2023-06" db="EMBL/GenBank/DDBJ databases">
        <authorList>
            <consortium name="Lawrence Berkeley National Laboratory"/>
            <person name="Ahrendt S."/>
            <person name="Sahu N."/>
            <person name="Indic B."/>
            <person name="Wong-Bajracharya J."/>
            <person name="Merenyi Z."/>
            <person name="Ke H.-M."/>
            <person name="Monk M."/>
            <person name="Kocsube S."/>
            <person name="Drula E."/>
            <person name="Lipzen A."/>
            <person name="Balint B."/>
            <person name="Henrissat B."/>
            <person name="Andreopoulos B."/>
            <person name="Martin F.M."/>
            <person name="Harder C.B."/>
            <person name="Rigling D."/>
            <person name="Ford K.L."/>
            <person name="Foster G.D."/>
            <person name="Pangilinan J."/>
            <person name="Papanicolaou A."/>
            <person name="Barry K."/>
            <person name="LaButti K."/>
            <person name="Viragh M."/>
            <person name="Koriabine M."/>
            <person name="Yan M."/>
            <person name="Riley R."/>
            <person name="Champramary S."/>
            <person name="Plett K.L."/>
            <person name="Tsai I.J."/>
            <person name="Slot J."/>
            <person name="Sipos G."/>
            <person name="Plett J."/>
            <person name="Nagy L.G."/>
            <person name="Grigoriev I.V."/>
        </authorList>
    </citation>
    <scope>NUCLEOTIDE SEQUENCE</scope>
    <source>
        <strain evidence="1">CCBAS 213</strain>
    </source>
</reference>
<dbReference type="Proteomes" id="UP001175211">
    <property type="component" value="Unassembled WGS sequence"/>
</dbReference>
<dbReference type="EMBL" id="JAUEPS010000003">
    <property type="protein sequence ID" value="KAK0467036.1"/>
    <property type="molecule type" value="Genomic_DNA"/>
</dbReference>
<dbReference type="RefSeq" id="XP_060337628.1">
    <property type="nucleotide sequence ID" value="XM_060476540.1"/>
</dbReference>
<dbReference type="GeneID" id="85360088"/>
<evidence type="ECO:0000313" key="1">
    <source>
        <dbReference type="EMBL" id="KAK0467036.1"/>
    </source>
</evidence>
<evidence type="ECO:0000313" key="2">
    <source>
        <dbReference type="Proteomes" id="UP001175211"/>
    </source>
</evidence>
<dbReference type="AlphaFoldDB" id="A0AA39T642"/>
<protein>
    <submittedName>
        <fullName evidence="1">Uncharacterized protein</fullName>
    </submittedName>
</protein>
<name>A0AA39T642_ARMTA</name>
<gene>
    <name evidence="1" type="ORF">EV420DRAFT_1636071</name>
</gene>
<sequence>MPPRRAPLPEGIEQNNATKQVRCLLCYEFDPFGAGRWMAPKSLKNHLKSTKHDSNRIRNDTQVQQQAIQNQKLANTYQDGTVTFETPATDVHLNSRTRMFTEDEDTRMADDLADDSWMQQPLIPISIPEHLSFDPEEERNCLHQQYIMMLEEAILGSEDNNFDESDETTAFLADEFRAVDLEPSSDEEDIANYFNGTSTSKDWSPYPNKTMALLDILDNLPRLRLSTSHMQMILWLLREVGAADVSSYQALRKLQAGLREQCGSSPKAYKSGLGNHFYVNDVRDSIARDFSNPEVAKHLQFYPEETGGTVSEVWQAEHRVRIATRTSVDDALTGQRR</sequence>
<organism evidence="1 2">
    <name type="scientific">Armillaria tabescens</name>
    <name type="common">Ringless honey mushroom</name>
    <name type="synonym">Agaricus tabescens</name>
    <dbReference type="NCBI Taxonomy" id="1929756"/>
    <lineage>
        <taxon>Eukaryota</taxon>
        <taxon>Fungi</taxon>
        <taxon>Dikarya</taxon>
        <taxon>Basidiomycota</taxon>
        <taxon>Agaricomycotina</taxon>
        <taxon>Agaricomycetes</taxon>
        <taxon>Agaricomycetidae</taxon>
        <taxon>Agaricales</taxon>
        <taxon>Marasmiineae</taxon>
        <taxon>Physalacriaceae</taxon>
        <taxon>Desarmillaria</taxon>
    </lineage>
</organism>
<keyword evidence="2" id="KW-1185">Reference proteome</keyword>
<proteinExistence type="predicted"/>
<comment type="caution">
    <text evidence="1">The sequence shown here is derived from an EMBL/GenBank/DDBJ whole genome shotgun (WGS) entry which is preliminary data.</text>
</comment>
<accession>A0AA39T642</accession>